<protein>
    <submittedName>
        <fullName evidence="1">Uncharacterized protein</fullName>
    </submittedName>
</protein>
<proteinExistence type="predicted"/>
<dbReference type="EMBL" id="VSRR010024111">
    <property type="protein sequence ID" value="MPC65977.1"/>
    <property type="molecule type" value="Genomic_DNA"/>
</dbReference>
<evidence type="ECO:0000313" key="1">
    <source>
        <dbReference type="EMBL" id="MPC65977.1"/>
    </source>
</evidence>
<dbReference type="AlphaFoldDB" id="A0A5B7H9L2"/>
<evidence type="ECO:0000313" key="2">
    <source>
        <dbReference type="Proteomes" id="UP000324222"/>
    </source>
</evidence>
<accession>A0A5B7H9L2</accession>
<comment type="caution">
    <text evidence="1">The sequence shown here is derived from an EMBL/GenBank/DDBJ whole genome shotgun (WGS) entry which is preliminary data.</text>
</comment>
<reference evidence="1 2" key="1">
    <citation type="submission" date="2019-05" db="EMBL/GenBank/DDBJ databases">
        <title>Another draft genome of Portunus trituberculatus and its Hox gene families provides insights of decapod evolution.</title>
        <authorList>
            <person name="Jeong J.-H."/>
            <person name="Song I."/>
            <person name="Kim S."/>
            <person name="Choi T."/>
            <person name="Kim D."/>
            <person name="Ryu S."/>
            <person name="Kim W."/>
        </authorList>
    </citation>
    <scope>NUCLEOTIDE SEQUENCE [LARGE SCALE GENOMIC DNA]</scope>
    <source>
        <tissue evidence="1">Muscle</tissue>
    </source>
</reference>
<name>A0A5B7H9L2_PORTR</name>
<dbReference type="Proteomes" id="UP000324222">
    <property type="component" value="Unassembled WGS sequence"/>
</dbReference>
<gene>
    <name evidence="1" type="ORF">E2C01_060120</name>
</gene>
<keyword evidence="2" id="KW-1185">Reference proteome</keyword>
<sequence>MSCRGLTLMRDQAPAQGGMMMQDLLCLQLEYTHLVFSGFISEEGNCEEGEIHEDSPICSILMQTSKAFSPVDHVSCHVDKHVIDMVNQLFDHGMWEDSYKEVAVDKSTKRPGDCPALSPVKCNMKILEALKQDARKTDFHMKVNKDILKAATIIMSLLVLDKVAQDEGNAIVAHEVSMINGPVRPCQ</sequence>
<organism evidence="1 2">
    <name type="scientific">Portunus trituberculatus</name>
    <name type="common">Swimming crab</name>
    <name type="synonym">Neptunus trituberculatus</name>
    <dbReference type="NCBI Taxonomy" id="210409"/>
    <lineage>
        <taxon>Eukaryota</taxon>
        <taxon>Metazoa</taxon>
        <taxon>Ecdysozoa</taxon>
        <taxon>Arthropoda</taxon>
        <taxon>Crustacea</taxon>
        <taxon>Multicrustacea</taxon>
        <taxon>Malacostraca</taxon>
        <taxon>Eumalacostraca</taxon>
        <taxon>Eucarida</taxon>
        <taxon>Decapoda</taxon>
        <taxon>Pleocyemata</taxon>
        <taxon>Brachyura</taxon>
        <taxon>Eubrachyura</taxon>
        <taxon>Portunoidea</taxon>
        <taxon>Portunidae</taxon>
        <taxon>Portuninae</taxon>
        <taxon>Portunus</taxon>
    </lineage>
</organism>